<evidence type="ECO:0000313" key="2">
    <source>
        <dbReference type="EMBL" id="MCW3171321.1"/>
    </source>
</evidence>
<dbReference type="Proteomes" id="UP001163714">
    <property type="component" value="Unassembled WGS sequence"/>
</dbReference>
<reference evidence="2" key="1">
    <citation type="submission" date="2022-10" db="EMBL/GenBank/DDBJ databases">
        <title>Shewanella flava sp. nov, isolated from the estuary of the Fenhe River into the Yellow River.</title>
        <authorList>
            <person name="Li Y."/>
        </authorList>
    </citation>
    <scope>NUCLEOTIDE SEQUENCE</scope>
    <source>
        <strain evidence="2">FYR11-62</strain>
    </source>
</reference>
<proteinExistence type="predicted"/>
<name>A0ABT3I5H6_9GAMM</name>
<comment type="caution">
    <text evidence="2">The sequence shown here is derived from an EMBL/GenBank/DDBJ whole genome shotgun (WGS) entry which is preliminary data.</text>
</comment>
<evidence type="ECO:0000256" key="1">
    <source>
        <dbReference type="SAM" id="Phobius"/>
    </source>
</evidence>
<protein>
    <recommendedName>
        <fullName evidence="4">Lipoprotein</fullName>
    </recommendedName>
</protein>
<dbReference type="RefSeq" id="WP_264724807.1">
    <property type="nucleotide sequence ID" value="NZ_JAPDMX010000003.1"/>
</dbReference>
<accession>A0ABT3I5H6</accession>
<keyword evidence="1" id="KW-0812">Transmembrane</keyword>
<feature type="transmembrane region" description="Helical" evidence="1">
    <location>
        <begin position="21"/>
        <end position="42"/>
    </location>
</feature>
<sequence>MGSVKYEVIASYKDIEIMLRLSGLLILIMLSVVILGCSSLRFDTNVLEIGERNVRASKVEVYSQQFVFNRKYTNVGNVSATYCHDAPLNQQDIKPIPSDEVLIKSLKSQVQSRGGNALVVHQCKRSNSGKCSVFIDCTGSGYSIDV</sequence>
<dbReference type="EMBL" id="JAPDMX010000003">
    <property type="protein sequence ID" value="MCW3171321.1"/>
    <property type="molecule type" value="Genomic_DNA"/>
</dbReference>
<keyword evidence="3" id="KW-1185">Reference proteome</keyword>
<evidence type="ECO:0000313" key="3">
    <source>
        <dbReference type="Proteomes" id="UP001163714"/>
    </source>
</evidence>
<keyword evidence="1" id="KW-1133">Transmembrane helix</keyword>
<dbReference type="Gene3D" id="3.30.110.70">
    <property type="entry name" value="Hypothetical protein apc22750. Chain B"/>
    <property type="match status" value="1"/>
</dbReference>
<gene>
    <name evidence="2" type="ORF">OHT75_02370</name>
</gene>
<organism evidence="2 3">
    <name type="scientific">Shewanella subflava</name>
    <dbReference type="NCBI Taxonomy" id="2986476"/>
    <lineage>
        <taxon>Bacteria</taxon>
        <taxon>Pseudomonadati</taxon>
        <taxon>Pseudomonadota</taxon>
        <taxon>Gammaproteobacteria</taxon>
        <taxon>Alteromonadales</taxon>
        <taxon>Shewanellaceae</taxon>
        <taxon>Shewanella</taxon>
    </lineage>
</organism>
<keyword evidence="1" id="KW-0472">Membrane</keyword>
<evidence type="ECO:0008006" key="4">
    <source>
        <dbReference type="Google" id="ProtNLM"/>
    </source>
</evidence>